<dbReference type="InterPro" id="IPR009562">
    <property type="entry name" value="DUF1178"/>
</dbReference>
<evidence type="ECO:0000313" key="2">
    <source>
        <dbReference type="Proteomes" id="UP000778523"/>
    </source>
</evidence>
<dbReference type="Proteomes" id="UP000778523">
    <property type="component" value="Unassembled WGS sequence"/>
</dbReference>
<dbReference type="EMBL" id="JABCSC020000004">
    <property type="protein sequence ID" value="NSL56672.1"/>
    <property type="molecule type" value="Genomic_DNA"/>
</dbReference>
<proteinExistence type="predicted"/>
<dbReference type="Pfam" id="PF06676">
    <property type="entry name" value="DUF1178"/>
    <property type="match status" value="1"/>
</dbReference>
<dbReference type="RefSeq" id="WP_170022972.1">
    <property type="nucleotide sequence ID" value="NZ_JABCSC020000004.1"/>
</dbReference>
<organism evidence="1 2">
    <name type="scientific">Uliginosibacterium aquaticum</name>
    <dbReference type="NCBI Taxonomy" id="2731212"/>
    <lineage>
        <taxon>Bacteria</taxon>
        <taxon>Pseudomonadati</taxon>
        <taxon>Pseudomonadota</taxon>
        <taxon>Betaproteobacteria</taxon>
        <taxon>Rhodocyclales</taxon>
        <taxon>Zoogloeaceae</taxon>
        <taxon>Uliginosibacterium</taxon>
    </lineage>
</organism>
<reference evidence="1 2" key="1">
    <citation type="submission" date="2020-06" db="EMBL/GenBank/DDBJ databases">
        <title>Draft genome of Uliginosibacterium sp. IMCC34675.</title>
        <authorList>
            <person name="Song J."/>
        </authorList>
    </citation>
    <scope>NUCLEOTIDE SEQUENCE [LARGE SCALE GENOMIC DNA]</scope>
    <source>
        <strain evidence="1 2">IMCC34675</strain>
    </source>
</reference>
<accession>A0ABX2IJK9</accession>
<name>A0ABX2IJK9_9RHOO</name>
<protein>
    <submittedName>
        <fullName evidence="1">DUF1178 family protein</fullName>
    </submittedName>
</protein>
<sequence>MIVLDLKCEENHRFEGWFASPEIFEQQLTRHMVHCPVCGDGKISRLPSVPNIVRRSNESSPAAKPPAQLLNQLAAALLKAASDAEDVGEHFADEARKIHYGDAEGRNIRGTTSAQEALSLLEEGISVLPLPAGKEDLH</sequence>
<keyword evidence="2" id="KW-1185">Reference proteome</keyword>
<evidence type="ECO:0000313" key="1">
    <source>
        <dbReference type="EMBL" id="NSL56672.1"/>
    </source>
</evidence>
<gene>
    <name evidence="1" type="ORF">HJ583_016690</name>
</gene>
<comment type="caution">
    <text evidence="1">The sequence shown here is derived from an EMBL/GenBank/DDBJ whole genome shotgun (WGS) entry which is preliminary data.</text>
</comment>
<dbReference type="PIRSF" id="PIRSF032131">
    <property type="entry name" value="UCP032131"/>
    <property type="match status" value="1"/>
</dbReference>